<name>A0A2M7QD91_9BACT</name>
<gene>
    <name evidence="4" type="ORF">COY90_02020</name>
</gene>
<evidence type="ECO:0000313" key="4">
    <source>
        <dbReference type="EMBL" id="PIY69179.1"/>
    </source>
</evidence>
<keyword evidence="1 2" id="KW-0238">DNA-binding</keyword>
<dbReference type="Gene3D" id="1.10.150.130">
    <property type="match status" value="1"/>
</dbReference>
<organism evidence="4 5">
    <name type="scientific">Candidatus Roizmanbacteria bacterium CG_4_10_14_0_8_um_filter_39_9</name>
    <dbReference type="NCBI Taxonomy" id="1974829"/>
    <lineage>
        <taxon>Bacteria</taxon>
        <taxon>Candidatus Roizmaniibacteriota</taxon>
    </lineage>
</organism>
<dbReference type="PROSITE" id="PS51900">
    <property type="entry name" value="CB"/>
    <property type="match status" value="1"/>
</dbReference>
<dbReference type="GO" id="GO:0003677">
    <property type="term" value="F:DNA binding"/>
    <property type="evidence" value="ECO:0007669"/>
    <property type="project" value="UniProtKB-UniRule"/>
</dbReference>
<proteinExistence type="predicted"/>
<dbReference type="Pfam" id="PF02899">
    <property type="entry name" value="Phage_int_SAM_1"/>
    <property type="match status" value="1"/>
</dbReference>
<dbReference type="GO" id="GO:0015074">
    <property type="term" value="P:DNA integration"/>
    <property type="evidence" value="ECO:0007669"/>
    <property type="project" value="InterPro"/>
</dbReference>
<evidence type="ECO:0000256" key="2">
    <source>
        <dbReference type="PROSITE-ProRule" id="PRU01248"/>
    </source>
</evidence>
<dbReference type="AlphaFoldDB" id="A0A2M7QD91"/>
<reference evidence="5" key="1">
    <citation type="submission" date="2017-09" db="EMBL/GenBank/DDBJ databases">
        <title>Depth-based differentiation of microbial function through sediment-hosted aquifers and enrichment of novel symbionts in the deep terrestrial subsurface.</title>
        <authorList>
            <person name="Probst A.J."/>
            <person name="Ladd B."/>
            <person name="Jarett J.K."/>
            <person name="Geller-Mcgrath D.E."/>
            <person name="Sieber C.M.K."/>
            <person name="Emerson J.B."/>
            <person name="Anantharaman K."/>
            <person name="Thomas B.C."/>
            <person name="Malmstrom R."/>
            <person name="Stieglmeier M."/>
            <person name="Klingl A."/>
            <person name="Woyke T."/>
            <person name="Ryan C.M."/>
            <person name="Banfield J.F."/>
        </authorList>
    </citation>
    <scope>NUCLEOTIDE SEQUENCE [LARGE SCALE GENOMIC DNA]</scope>
</reference>
<dbReference type="InterPro" id="IPR010998">
    <property type="entry name" value="Integrase_recombinase_N"/>
</dbReference>
<dbReference type="SUPFAM" id="SSF47823">
    <property type="entry name" value="lambda integrase-like, N-terminal domain"/>
    <property type="match status" value="1"/>
</dbReference>
<accession>A0A2M7QD91</accession>
<evidence type="ECO:0000259" key="3">
    <source>
        <dbReference type="PROSITE" id="PS51900"/>
    </source>
</evidence>
<dbReference type="InterPro" id="IPR004107">
    <property type="entry name" value="Integrase_SAM-like_N"/>
</dbReference>
<feature type="domain" description="Core-binding (CB)" evidence="3">
    <location>
        <begin position="5"/>
        <end position="102"/>
    </location>
</feature>
<evidence type="ECO:0000313" key="5">
    <source>
        <dbReference type="Proteomes" id="UP000230108"/>
    </source>
</evidence>
<dbReference type="InterPro" id="IPR044068">
    <property type="entry name" value="CB"/>
</dbReference>
<protein>
    <recommendedName>
        <fullName evidence="3">Core-binding (CB) domain-containing protein</fullName>
    </recommendedName>
</protein>
<dbReference type="Proteomes" id="UP000230108">
    <property type="component" value="Unassembled WGS sequence"/>
</dbReference>
<evidence type="ECO:0000256" key="1">
    <source>
        <dbReference type="ARBA" id="ARBA00023125"/>
    </source>
</evidence>
<comment type="caution">
    <text evidence="4">The sequence shown here is derived from an EMBL/GenBank/DDBJ whole genome shotgun (WGS) entry which is preliminary data.</text>
</comment>
<dbReference type="EMBL" id="PFLF01000045">
    <property type="protein sequence ID" value="PIY69179.1"/>
    <property type="molecule type" value="Genomic_DNA"/>
</dbReference>
<sequence length="169" mass="19378">MQNRYNLDNLVAEFRHSLEIENFSSVTVKNYQSDLRHFIGWALFASESQGQKIEGESFQGFIQFITPMLIADYKSYLLNNQTPQKTVSRRLSTMRKFCTFCIHQGWMQENPAKHIVNAPPSKPSANLEDIDSIISAYRKSLASSIPDLSAQNQQYTDVAEFVSIINSRF</sequence>